<name>A0A0G0KE57_9BACT</name>
<comment type="caution">
    <text evidence="2">The sequence shown here is derived from an EMBL/GenBank/DDBJ whole genome shotgun (WGS) entry which is preliminary data.</text>
</comment>
<dbReference type="EMBL" id="LBUZ01000053">
    <property type="protein sequence ID" value="KKQ73775.1"/>
    <property type="molecule type" value="Genomic_DNA"/>
</dbReference>
<dbReference type="Proteomes" id="UP000034181">
    <property type="component" value="Unassembled WGS sequence"/>
</dbReference>
<protein>
    <submittedName>
        <fullName evidence="2">Uncharacterized protein</fullName>
    </submittedName>
</protein>
<organism evidence="2 3">
    <name type="scientific">Candidatus Woesebacteria bacterium GW2011_GWB1_38_5b</name>
    <dbReference type="NCBI Taxonomy" id="1618569"/>
    <lineage>
        <taxon>Bacteria</taxon>
        <taxon>Candidatus Woeseibacteriota</taxon>
    </lineage>
</organism>
<keyword evidence="1" id="KW-1133">Transmembrane helix</keyword>
<evidence type="ECO:0000313" key="3">
    <source>
        <dbReference type="Proteomes" id="UP000034181"/>
    </source>
</evidence>
<keyword evidence="1" id="KW-0812">Transmembrane</keyword>
<feature type="transmembrane region" description="Helical" evidence="1">
    <location>
        <begin position="20"/>
        <end position="41"/>
    </location>
</feature>
<gene>
    <name evidence="2" type="ORF">US96_C0053G0006</name>
</gene>
<reference evidence="2 3" key="1">
    <citation type="journal article" date="2015" name="Nature">
        <title>rRNA introns, odd ribosomes, and small enigmatic genomes across a large radiation of phyla.</title>
        <authorList>
            <person name="Brown C.T."/>
            <person name="Hug L.A."/>
            <person name="Thomas B.C."/>
            <person name="Sharon I."/>
            <person name="Castelle C.J."/>
            <person name="Singh A."/>
            <person name="Wilkins M.J."/>
            <person name="Williams K.H."/>
            <person name="Banfield J.F."/>
        </authorList>
    </citation>
    <scope>NUCLEOTIDE SEQUENCE [LARGE SCALE GENOMIC DNA]</scope>
</reference>
<proteinExistence type="predicted"/>
<evidence type="ECO:0000313" key="2">
    <source>
        <dbReference type="EMBL" id="KKQ73775.1"/>
    </source>
</evidence>
<sequence>MEKQKKVIKPSRFKNWWTKVAILAAVNLVCAVGTLILQANLAAKAQELKKARVHEINTDLKTNEKAIEEELVKLEEKYTKILPVFPTVDTILDFINLKESLVTNGEVKSFTFAGEGVIKDRLGLGGLPVLAEAEGDINKINQALTKIGSMPYLIREIKIELGQEATGSYKLRYGGFLYTDENFTQN</sequence>
<dbReference type="AlphaFoldDB" id="A0A0G0KE57"/>
<accession>A0A0G0KE57</accession>
<evidence type="ECO:0000256" key="1">
    <source>
        <dbReference type="SAM" id="Phobius"/>
    </source>
</evidence>
<keyword evidence="1" id="KW-0472">Membrane</keyword>